<dbReference type="InterPro" id="IPR016192">
    <property type="entry name" value="APOBEC/CMP_deaminase_Zn-bd"/>
</dbReference>
<dbReference type="SUPFAM" id="SSF53927">
    <property type="entry name" value="Cytidine deaminase-like"/>
    <property type="match status" value="1"/>
</dbReference>
<dbReference type="InterPro" id="IPR016193">
    <property type="entry name" value="Cytidine_deaminase-like"/>
</dbReference>
<keyword evidence="1" id="KW-0479">Metal-binding</keyword>
<dbReference type="PANTHER" id="PTHR13857">
    <property type="entry name" value="MRNA EDITING ENZYME"/>
    <property type="match status" value="1"/>
</dbReference>
<protein>
    <submittedName>
        <fullName evidence="4">DNA dC-&gt;dU-editing enzyme APOBEC-3G</fullName>
    </submittedName>
</protein>
<dbReference type="GO" id="GO:0000932">
    <property type="term" value="C:P-body"/>
    <property type="evidence" value="ECO:0007669"/>
    <property type="project" value="TreeGrafter"/>
</dbReference>
<evidence type="ECO:0000256" key="2">
    <source>
        <dbReference type="ARBA" id="ARBA00022801"/>
    </source>
</evidence>
<proteinExistence type="predicted"/>
<dbReference type="Pfam" id="PF18772">
    <property type="entry name" value="APOBEC2"/>
    <property type="match status" value="1"/>
</dbReference>
<dbReference type="PANTHER" id="PTHR13857:SF20">
    <property type="entry name" value="DNA DC-DU-EDITING ENZYME APOBEC-3G"/>
    <property type="match status" value="1"/>
</dbReference>
<dbReference type="EMBL" id="KB104110">
    <property type="protein sequence ID" value="ELK33492.1"/>
    <property type="molecule type" value="Genomic_DNA"/>
</dbReference>
<gene>
    <name evidence="4" type="ORF">MDA_GLEAN10000581</name>
</gene>
<evidence type="ECO:0000313" key="5">
    <source>
        <dbReference type="Proteomes" id="UP000010556"/>
    </source>
</evidence>
<evidence type="ECO:0000313" key="4">
    <source>
        <dbReference type="EMBL" id="ELK33492.1"/>
    </source>
</evidence>
<dbReference type="GO" id="GO:0005634">
    <property type="term" value="C:nucleus"/>
    <property type="evidence" value="ECO:0007669"/>
    <property type="project" value="TreeGrafter"/>
</dbReference>
<dbReference type="Gene3D" id="3.40.140.10">
    <property type="entry name" value="Cytidine Deaminase, domain 2"/>
    <property type="match status" value="1"/>
</dbReference>
<dbReference type="CDD" id="cd01283">
    <property type="entry name" value="cytidine_deaminase"/>
    <property type="match status" value="1"/>
</dbReference>
<sequence length="172" mass="19430">MWVQRGERGDPLRSPMPWVPPACAHRPLIKGSTFEENFCNKCENQKHLCYEVEVLEGDAWAPVEELQGFLRNQGLNPALTPRHAELCFLDRVPSWHLDEGKQHRLTCYISWSPCPDCALELVQFLGENSHVSLCMCTAGIQTKLYGQEDGLSNLRDIGTQLTIMTHDGQHGS</sequence>
<dbReference type="InterPro" id="IPR050610">
    <property type="entry name" value="APOBEC_Cyt_Deaminase"/>
</dbReference>
<accession>L5M5A9</accession>
<dbReference type="GO" id="GO:0045869">
    <property type="term" value="P:negative regulation of single stranded viral RNA replication via double stranded DNA intermediate"/>
    <property type="evidence" value="ECO:0007669"/>
    <property type="project" value="TreeGrafter"/>
</dbReference>
<dbReference type="PROSITE" id="PS00903">
    <property type="entry name" value="CYT_DCMP_DEAMINASES_1"/>
    <property type="match status" value="1"/>
</dbReference>
<dbReference type="GO" id="GO:0016554">
    <property type="term" value="P:cytidine to uridine editing"/>
    <property type="evidence" value="ECO:0007669"/>
    <property type="project" value="TreeGrafter"/>
</dbReference>
<keyword evidence="2" id="KW-0378">Hydrolase</keyword>
<dbReference type="GO" id="GO:0070383">
    <property type="term" value="P:DNA cytosine deamination"/>
    <property type="evidence" value="ECO:0007669"/>
    <property type="project" value="TreeGrafter"/>
</dbReference>
<dbReference type="AlphaFoldDB" id="L5M5A9"/>
<keyword evidence="3" id="KW-0862">Zinc</keyword>
<evidence type="ECO:0000256" key="1">
    <source>
        <dbReference type="ARBA" id="ARBA00022723"/>
    </source>
</evidence>
<name>L5M5A9_MYODS</name>
<keyword evidence="5" id="KW-1185">Reference proteome</keyword>
<evidence type="ECO:0000256" key="3">
    <source>
        <dbReference type="ARBA" id="ARBA00022833"/>
    </source>
</evidence>
<dbReference type="Proteomes" id="UP000010556">
    <property type="component" value="Unassembled WGS sequence"/>
</dbReference>
<dbReference type="GO" id="GO:0004126">
    <property type="term" value="F:cytidine deaminase activity"/>
    <property type="evidence" value="ECO:0007669"/>
    <property type="project" value="TreeGrafter"/>
</dbReference>
<organism evidence="4 5">
    <name type="scientific">Myotis davidii</name>
    <name type="common">David's myotis</name>
    <dbReference type="NCBI Taxonomy" id="225400"/>
    <lineage>
        <taxon>Eukaryota</taxon>
        <taxon>Metazoa</taxon>
        <taxon>Chordata</taxon>
        <taxon>Craniata</taxon>
        <taxon>Vertebrata</taxon>
        <taxon>Euteleostomi</taxon>
        <taxon>Mammalia</taxon>
        <taxon>Eutheria</taxon>
        <taxon>Laurasiatheria</taxon>
        <taxon>Chiroptera</taxon>
        <taxon>Yangochiroptera</taxon>
        <taxon>Vespertilionidae</taxon>
        <taxon>Myotis</taxon>
    </lineage>
</organism>
<dbReference type="GO" id="GO:0008270">
    <property type="term" value="F:zinc ion binding"/>
    <property type="evidence" value="ECO:0007669"/>
    <property type="project" value="InterPro"/>
</dbReference>
<dbReference type="GO" id="GO:0051607">
    <property type="term" value="P:defense response to virus"/>
    <property type="evidence" value="ECO:0007669"/>
    <property type="project" value="TreeGrafter"/>
</dbReference>
<dbReference type="GO" id="GO:0003723">
    <property type="term" value="F:RNA binding"/>
    <property type="evidence" value="ECO:0007669"/>
    <property type="project" value="TreeGrafter"/>
</dbReference>
<reference evidence="5" key="1">
    <citation type="journal article" date="2013" name="Science">
        <title>Comparative analysis of bat genomes provides insight into the evolution of flight and immunity.</title>
        <authorList>
            <person name="Zhang G."/>
            <person name="Cowled C."/>
            <person name="Shi Z."/>
            <person name="Huang Z."/>
            <person name="Bishop-Lilly K.A."/>
            <person name="Fang X."/>
            <person name="Wynne J.W."/>
            <person name="Xiong Z."/>
            <person name="Baker M.L."/>
            <person name="Zhao W."/>
            <person name="Tachedjian M."/>
            <person name="Zhu Y."/>
            <person name="Zhou P."/>
            <person name="Jiang X."/>
            <person name="Ng J."/>
            <person name="Yang L."/>
            <person name="Wu L."/>
            <person name="Xiao J."/>
            <person name="Feng Y."/>
            <person name="Chen Y."/>
            <person name="Sun X."/>
            <person name="Zhang Y."/>
            <person name="Marsh G.A."/>
            <person name="Crameri G."/>
            <person name="Broder C.C."/>
            <person name="Frey K.G."/>
            <person name="Wang L.F."/>
            <person name="Wang J."/>
        </authorList>
    </citation>
    <scope>NUCLEOTIDE SEQUENCE [LARGE SCALE GENOMIC DNA]</scope>
</reference>